<name>A0AA39LUS6_9BILA</name>
<sequence length="441" mass="49139">MLGRAITSIRRFSTVESLCREVIRKAEIESVAGGVLDFEKLRRTSSKPIPDWAAVKLASVAASRHEHGLAKEVLDKHYLDSGAEQRLARNSTVNLEQVKAALQRILSSDDLQSFQRAKNFYRRLIDYRFCPNRDALIRIFVGDMMAKEKRIEDIVVEFSEIKRFGTKGAKSTTESLFAIVEAAFLVGRRKYAQEILEKHGSALQKSCLLGCVKLQQGRGIEFFDELKSANRVLLKSEVEFICKLAKSTGKANVVMGLFELQVHPFGKDALLHIYETAVEIAGKKGDVSLLERIWAIIREREKKLVDVRPALFRMKHFFKCLNNNKANQIYSSGFFGKGISDLVNAAPASTGCEIDLHQGAATRTTMSQPLEEQTDGDPISRLILAVQQCVTEALDKFNEIEVIKPATLNGATGRKRPFPRGGGNGSRVPAAFGYRDPSVAY</sequence>
<keyword evidence="3" id="KW-1185">Reference proteome</keyword>
<gene>
    <name evidence="2" type="ORF">QR680_005111</name>
</gene>
<evidence type="ECO:0000256" key="1">
    <source>
        <dbReference type="SAM" id="MobiDB-lite"/>
    </source>
</evidence>
<evidence type="ECO:0000313" key="3">
    <source>
        <dbReference type="Proteomes" id="UP001175271"/>
    </source>
</evidence>
<reference evidence="2" key="1">
    <citation type="submission" date="2023-06" db="EMBL/GenBank/DDBJ databases">
        <title>Genomic analysis of the entomopathogenic nematode Steinernema hermaphroditum.</title>
        <authorList>
            <person name="Schwarz E.M."/>
            <person name="Heppert J.K."/>
            <person name="Baniya A."/>
            <person name="Schwartz H.T."/>
            <person name="Tan C.-H."/>
            <person name="Antoshechkin I."/>
            <person name="Sternberg P.W."/>
            <person name="Goodrich-Blair H."/>
            <person name="Dillman A.R."/>
        </authorList>
    </citation>
    <scope>NUCLEOTIDE SEQUENCE</scope>
    <source>
        <strain evidence="2">PS9179</strain>
        <tissue evidence="2">Whole animal</tissue>
    </source>
</reference>
<organism evidence="2 3">
    <name type="scientific">Steinernema hermaphroditum</name>
    <dbReference type="NCBI Taxonomy" id="289476"/>
    <lineage>
        <taxon>Eukaryota</taxon>
        <taxon>Metazoa</taxon>
        <taxon>Ecdysozoa</taxon>
        <taxon>Nematoda</taxon>
        <taxon>Chromadorea</taxon>
        <taxon>Rhabditida</taxon>
        <taxon>Tylenchina</taxon>
        <taxon>Panagrolaimomorpha</taxon>
        <taxon>Strongyloidoidea</taxon>
        <taxon>Steinernematidae</taxon>
        <taxon>Steinernema</taxon>
    </lineage>
</organism>
<feature type="region of interest" description="Disordered" evidence="1">
    <location>
        <begin position="411"/>
        <end position="430"/>
    </location>
</feature>
<dbReference type="AlphaFoldDB" id="A0AA39LUS6"/>
<dbReference type="Proteomes" id="UP001175271">
    <property type="component" value="Unassembled WGS sequence"/>
</dbReference>
<accession>A0AA39LUS6</accession>
<comment type="caution">
    <text evidence="2">The sequence shown here is derived from an EMBL/GenBank/DDBJ whole genome shotgun (WGS) entry which is preliminary data.</text>
</comment>
<dbReference type="EMBL" id="JAUCMV010000003">
    <property type="protein sequence ID" value="KAK0410403.1"/>
    <property type="molecule type" value="Genomic_DNA"/>
</dbReference>
<protein>
    <submittedName>
        <fullName evidence="2">Uncharacterized protein</fullName>
    </submittedName>
</protein>
<proteinExistence type="predicted"/>
<evidence type="ECO:0000313" key="2">
    <source>
        <dbReference type="EMBL" id="KAK0410403.1"/>
    </source>
</evidence>